<dbReference type="HOGENOM" id="CLU_047639_6_2_1"/>
<dbReference type="Proteomes" id="UP000017559">
    <property type="component" value="Unassembled WGS sequence"/>
</dbReference>
<dbReference type="InterPro" id="IPR051477">
    <property type="entry name" value="Expansin_CellWall"/>
</dbReference>
<evidence type="ECO:0000313" key="5">
    <source>
        <dbReference type="Proteomes" id="UP000017559"/>
    </source>
</evidence>
<dbReference type="KEGG" id="mrr:Moror_4039"/>
<comment type="caution">
    <text evidence="4">The sequence shown here is derived from an EMBL/GenBank/DDBJ whole genome shotgun (WGS) entry which is preliminary data.</text>
</comment>
<dbReference type="PANTHER" id="PTHR31836:SF28">
    <property type="entry name" value="SRCR DOMAIN-CONTAINING PROTEIN-RELATED"/>
    <property type="match status" value="1"/>
</dbReference>
<dbReference type="SUPFAM" id="SSF50685">
    <property type="entry name" value="Barwin-like endoglucanases"/>
    <property type="match status" value="1"/>
</dbReference>
<dbReference type="InterPro" id="IPR036908">
    <property type="entry name" value="RlpA-like_sf"/>
</dbReference>
<dbReference type="Pfam" id="PF03330">
    <property type="entry name" value="DPBB_1"/>
    <property type="match status" value="1"/>
</dbReference>
<evidence type="ECO:0000256" key="2">
    <source>
        <dbReference type="SAM" id="SignalP"/>
    </source>
</evidence>
<evidence type="ECO:0000259" key="3">
    <source>
        <dbReference type="Pfam" id="PF03330"/>
    </source>
</evidence>
<dbReference type="CDD" id="cd22191">
    <property type="entry name" value="DPBB_RlpA_EXP_N-like"/>
    <property type="match status" value="1"/>
</dbReference>
<feature type="domain" description="RlpA-like protein double-psi beta-barrel" evidence="3">
    <location>
        <begin position="77"/>
        <end position="124"/>
    </location>
</feature>
<dbReference type="EMBL" id="AWSO01000406">
    <property type="protein sequence ID" value="ESK90767.1"/>
    <property type="molecule type" value="Genomic_DNA"/>
</dbReference>
<name>V2XAK6_MONRO</name>
<feature type="signal peptide" evidence="2">
    <location>
        <begin position="1"/>
        <end position="19"/>
    </location>
</feature>
<keyword evidence="5" id="KW-1185">Reference proteome</keyword>
<keyword evidence="1 2" id="KW-0732">Signal</keyword>
<dbReference type="AlphaFoldDB" id="V2XAK6"/>
<dbReference type="STRING" id="1381753.V2XAK6"/>
<evidence type="ECO:0000256" key="1">
    <source>
        <dbReference type="ARBA" id="ARBA00022729"/>
    </source>
</evidence>
<dbReference type="OrthoDB" id="623670at2759"/>
<proteinExistence type="predicted"/>
<accession>V2XAK6</accession>
<dbReference type="InterPro" id="IPR009009">
    <property type="entry name" value="RlpA-like_DPBB"/>
</dbReference>
<feature type="chain" id="PRO_5004712331" evidence="2">
    <location>
        <begin position="20"/>
        <end position="131"/>
    </location>
</feature>
<reference evidence="4 5" key="1">
    <citation type="journal article" date="2014" name="BMC Genomics">
        <title>Genome and secretome analysis of the hemibiotrophic fungal pathogen, Moniliophthora roreri, which causes frosty pod rot disease of cacao: mechanisms of the biotrophic and necrotrophic phases.</title>
        <authorList>
            <person name="Meinhardt L.W."/>
            <person name="Costa G.G.L."/>
            <person name="Thomazella D.P.T."/>
            <person name="Teixeira P.J.P.L."/>
            <person name="Carazzolle M.F."/>
            <person name="Schuster S.C."/>
            <person name="Carlson J.E."/>
            <person name="Guiltinan M.J."/>
            <person name="Mieczkowski P."/>
            <person name="Farmer A."/>
            <person name="Ramaraj T."/>
            <person name="Crozier J."/>
            <person name="Davis R.E."/>
            <person name="Shao J."/>
            <person name="Melnick R.L."/>
            <person name="Pereira G.A.G."/>
            <person name="Bailey B.A."/>
        </authorList>
    </citation>
    <scope>NUCLEOTIDE SEQUENCE [LARGE SCALE GENOMIC DNA]</scope>
    <source>
        <strain evidence="4 5">MCA 2997</strain>
    </source>
</reference>
<gene>
    <name evidence="4" type="ORF">Moror_4039</name>
</gene>
<dbReference type="Gene3D" id="2.40.40.10">
    <property type="entry name" value="RlpA-like domain"/>
    <property type="match status" value="1"/>
</dbReference>
<sequence>MFTKFFVAVSALTVLSAQAAPSLVARQNVGDVTFYTPGLGSCGLSNGPGELVAAVSAGIFDTFPGAGPNPNLNPICGKRARVTIAGKSVDVTVVDRCPGCVGGSIDLSPAAFNILADPSVGRIPGASWTFI</sequence>
<dbReference type="PANTHER" id="PTHR31836">
    <property type="match status" value="1"/>
</dbReference>
<organism evidence="4 5">
    <name type="scientific">Moniliophthora roreri (strain MCA 2997)</name>
    <name type="common">Cocoa frosty pod rot fungus</name>
    <name type="synonym">Crinipellis roreri</name>
    <dbReference type="NCBI Taxonomy" id="1381753"/>
    <lineage>
        <taxon>Eukaryota</taxon>
        <taxon>Fungi</taxon>
        <taxon>Dikarya</taxon>
        <taxon>Basidiomycota</taxon>
        <taxon>Agaricomycotina</taxon>
        <taxon>Agaricomycetes</taxon>
        <taxon>Agaricomycetidae</taxon>
        <taxon>Agaricales</taxon>
        <taxon>Marasmiineae</taxon>
        <taxon>Marasmiaceae</taxon>
        <taxon>Moniliophthora</taxon>
    </lineage>
</organism>
<protein>
    <submittedName>
        <fullName evidence="4">Expansin family protein</fullName>
    </submittedName>
</protein>
<evidence type="ECO:0000313" key="4">
    <source>
        <dbReference type="EMBL" id="ESK90767.1"/>
    </source>
</evidence>